<feature type="region of interest" description="Disordered" evidence="2">
    <location>
        <begin position="199"/>
        <end position="219"/>
    </location>
</feature>
<keyword evidence="3" id="KW-0472">Membrane</keyword>
<feature type="coiled-coil region" evidence="1">
    <location>
        <begin position="87"/>
        <end position="117"/>
    </location>
</feature>
<name>A0ABS3HRP3_9ENTE</name>
<evidence type="ECO:0000313" key="4">
    <source>
        <dbReference type="EMBL" id="MBO0476306.1"/>
    </source>
</evidence>
<keyword evidence="3" id="KW-1133">Transmembrane helix</keyword>
<proteinExistence type="predicted"/>
<keyword evidence="5" id="KW-1185">Reference proteome</keyword>
<dbReference type="Proteomes" id="UP000664857">
    <property type="component" value="Unassembled WGS sequence"/>
</dbReference>
<accession>A0ABS3HRP3</accession>
<evidence type="ECO:0000313" key="5">
    <source>
        <dbReference type="Proteomes" id="UP000664857"/>
    </source>
</evidence>
<feature type="transmembrane region" description="Helical" evidence="3">
    <location>
        <begin position="53"/>
        <end position="70"/>
    </location>
</feature>
<evidence type="ECO:0000256" key="3">
    <source>
        <dbReference type="SAM" id="Phobius"/>
    </source>
</evidence>
<sequence length="327" mass="37485">MENIKAFFKSLDKDKLKKVVKTNSFTLVMLLFCFPVGIVLMWKSNNFRKEVKIISTVVGTIWLSLFIMYVSEASSYEKMYNDLDYRHVVLKSEKETLEAEKNKLEETEVEYLDYKEKMAPYESLSEADRKKRENDGKISQKVTEEISKLPAVASMTLNDKSKFQQVKEHYDKLSKEQKELVDSSIFSEYEEKIKQLEVADKKKKEDEQKQAEAAKRKAEEEAKGFETGITYDQLARTPDDYLAKKVKFSGKVIQVMEGDDSTQIRLAVDGNYDTVLYAEYQSSSVSSRVLEDDYITVYGVSSGLLSYKSTMGGTITIPSVLVSKIDQ</sequence>
<comment type="caution">
    <text evidence="4">The sequence shown here is derived from an EMBL/GenBank/DDBJ whole genome shotgun (WGS) entry which is preliminary data.</text>
</comment>
<protein>
    <recommendedName>
        <fullName evidence="6">Toxin regulator</fullName>
    </recommendedName>
</protein>
<evidence type="ECO:0008006" key="6">
    <source>
        <dbReference type="Google" id="ProtNLM"/>
    </source>
</evidence>
<keyword evidence="1" id="KW-0175">Coiled coil</keyword>
<evidence type="ECO:0000256" key="2">
    <source>
        <dbReference type="SAM" id="MobiDB-lite"/>
    </source>
</evidence>
<gene>
    <name evidence="4" type="ORF">DOK76_04435</name>
</gene>
<feature type="transmembrane region" description="Helical" evidence="3">
    <location>
        <begin position="20"/>
        <end position="41"/>
    </location>
</feature>
<evidence type="ECO:0000256" key="1">
    <source>
        <dbReference type="SAM" id="Coils"/>
    </source>
</evidence>
<dbReference type="EMBL" id="JAFLVX010000014">
    <property type="protein sequence ID" value="MBO0476306.1"/>
    <property type="molecule type" value="Genomic_DNA"/>
</dbReference>
<dbReference type="RefSeq" id="WP_206965265.1">
    <property type="nucleotide sequence ID" value="NZ_JAFLVX010000014.1"/>
</dbReference>
<reference evidence="4 5" key="1">
    <citation type="submission" date="2021-03" db="EMBL/GenBank/DDBJ databases">
        <title>Enterococcal diversity collection.</title>
        <authorList>
            <person name="Gilmore M.S."/>
            <person name="Schwartzman J."/>
            <person name="Van Tyne D."/>
            <person name="Martin M."/>
            <person name="Earl A.M."/>
            <person name="Manson A.L."/>
            <person name="Straub T."/>
            <person name="Salamzade R."/>
            <person name="Saavedra J."/>
            <person name="Lebreton F."/>
            <person name="Prichula J."/>
            <person name="Schaufler K."/>
            <person name="Gaca A."/>
            <person name="Sgardioli B."/>
            <person name="Wagenaar J."/>
            <person name="Strong T."/>
        </authorList>
    </citation>
    <scope>NUCLEOTIDE SEQUENCE [LARGE SCALE GENOMIC DNA]</scope>
    <source>
        <strain evidence="4 5">DIV0080</strain>
    </source>
</reference>
<organism evidence="4 5">
    <name type="scientific">Candidatus Vagococcus giribetii</name>
    <dbReference type="NCBI Taxonomy" id="2230876"/>
    <lineage>
        <taxon>Bacteria</taxon>
        <taxon>Bacillati</taxon>
        <taxon>Bacillota</taxon>
        <taxon>Bacilli</taxon>
        <taxon>Lactobacillales</taxon>
        <taxon>Enterococcaceae</taxon>
        <taxon>Vagococcus</taxon>
    </lineage>
</organism>
<keyword evidence="3" id="KW-0812">Transmembrane</keyword>